<accession>A0AAV0W2J6</accession>
<name>A0AAV0W2J6_9HEMI</name>
<gene>
    <name evidence="1" type="ORF">MEUPH1_LOCUS6517</name>
</gene>
<protein>
    <submittedName>
        <fullName evidence="1">Uncharacterized protein</fullName>
    </submittedName>
</protein>
<evidence type="ECO:0000313" key="2">
    <source>
        <dbReference type="Proteomes" id="UP001160148"/>
    </source>
</evidence>
<dbReference type="Proteomes" id="UP001160148">
    <property type="component" value="Unassembled WGS sequence"/>
</dbReference>
<dbReference type="AlphaFoldDB" id="A0AAV0W2J6"/>
<comment type="caution">
    <text evidence="1">The sequence shown here is derived from an EMBL/GenBank/DDBJ whole genome shotgun (WGS) entry which is preliminary data.</text>
</comment>
<evidence type="ECO:0000313" key="1">
    <source>
        <dbReference type="EMBL" id="CAI6350014.1"/>
    </source>
</evidence>
<proteinExistence type="predicted"/>
<reference evidence="1 2" key="1">
    <citation type="submission" date="2023-01" db="EMBL/GenBank/DDBJ databases">
        <authorList>
            <person name="Whitehead M."/>
        </authorList>
    </citation>
    <scope>NUCLEOTIDE SEQUENCE [LARGE SCALE GENOMIC DNA]</scope>
</reference>
<organism evidence="1 2">
    <name type="scientific">Macrosiphum euphorbiae</name>
    <name type="common">potato aphid</name>
    <dbReference type="NCBI Taxonomy" id="13131"/>
    <lineage>
        <taxon>Eukaryota</taxon>
        <taxon>Metazoa</taxon>
        <taxon>Ecdysozoa</taxon>
        <taxon>Arthropoda</taxon>
        <taxon>Hexapoda</taxon>
        <taxon>Insecta</taxon>
        <taxon>Pterygota</taxon>
        <taxon>Neoptera</taxon>
        <taxon>Paraneoptera</taxon>
        <taxon>Hemiptera</taxon>
        <taxon>Sternorrhyncha</taxon>
        <taxon>Aphidomorpha</taxon>
        <taxon>Aphidoidea</taxon>
        <taxon>Aphididae</taxon>
        <taxon>Macrosiphini</taxon>
        <taxon>Macrosiphum</taxon>
    </lineage>
</organism>
<dbReference type="EMBL" id="CARXXK010000001">
    <property type="protein sequence ID" value="CAI6350014.1"/>
    <property type="molecule type" value="Genomic_DNA"/>
</dbReference>
<keyword evidence="2" id="KW-1185">Reference proteome</keyword>
<sequence length="78" mass="9097">MPDNINSAVNNPTKIVQTAAWSATNTNLPPHKYNPIPEQIRVMIVEKRRARALYKRTRLPFHKQNYNRLANSLKKSDR</sequence>